<proteinExistence type="predicted"/>
<comment type="caution">
    <text evidence="4">The sequence shown here is derived from an EMBL/GenBank/DDBJ whole genome shotgun (WGS) entry which is preliminary data.</text>
</comment>
<feature type="transmembrane region" description="Helical" evidence="3">
    <location>
        <begin position="26"/>
        <end position="48"/>
    </location>
</feature>
<feature type="coiled-coil region" evidence="1">
    <location>
        <begin position="175"/>
        <end position="202"/>
    </location>
</feature>
<feature type="transmembrane region" description="Helical" evidence="3">
    <location>
        <begin position="139"/>
        <end position="159"/>
    </location>
</feature>
<keyword evidence="3" id="KW-1133">Transmembrane helix</keyword>
<feature type="compositionally biased region" description="Basic and acidic residues" evidence="2">
    <location>
        <begin position="469"/>
        <end position="481"/>
    </location>
</feature>
<evidence type="ECO:0000313" key="4">
    <source>
        <dbReference type="EMBL" id="HEN15815.1"/>
    </source>
</evidence>
<dbReference type="AlphaFoldDB" id="A0A7C2P6A9"/>
<name>A0A7C2P6A9_9PLAN</name>
<dbReference type="EMBL" id="DSOK01000289">
    <property type="protein sequence ID" value="HEN15815.1"/>
    <property type="molecule type" value="Genomic_DNA"/>
</dbReference>
<keyword evidence="3" id="KW-0472">Membrane</keyword>
<reference evidence="4" key="1">
    <citation type="journal article" date="2020" name="mSystems">
        <title>Genome- and Community-Level Interaction Insights into Carbon Utilization and Element Cycling Functions of Hydrothermarchaeota in Hydrothermal Sediment.</title>
        <authorList>
            <person name="Zhou Z."/>
            <person name="Liu Y."/>
            <person name="Xu W."/>
            <person name="Pan J."/>
            <person name="Luo Z.H."/>
            <person name="Li M."/>
        </authorList>
    </citation>
    <scope>NUCLEOTIDE SEQUENCE [LARGE SCALE GENOMIC DNA]</scope>
    <source>
        <strain evidence="4">SpSt-339</strain>
    </source>
</reference>
<accession>A0A7C2P6A9</accession>
<organism evidence="4">
    <name type="scientific">Schlesneria paludicola</name>
    <dbReference type="NCBI Taxonomy" id="360056"/>
    <lineage>
        <taxon>Bacteria</taxon>
        <taxon>Pseudomonadati</taxon>
        <taxon>Planctomycetota</taxon>
        <taxon>Planctomycetia</taxon>
        <taxon>Planctomycetales</taxon>
        <taxon>Planctomycetaceae</taxon>
        <taxon>Schlesneria</taxon>
    </lineage>
</organism>
<feature type="region of interest" description="Disordered" evidence="2">
    <location>
        <begin position="459"/>
        <end position="484"/>
    </location>
</feature>
<evidence type="ECO:0000256" key="3">
    <source>
        <dbReference type="SAM" id="Phobius"/>
    </source>
</evidence>
<feature type="coiled-coil region" evidence="1">
    <location>
        <begin position="277"/>
        <end position="398"/>
    </location>
</feature>
<evidence type="ECO:0000256" key="1">
    <source>
        <dbReference type="SAM" id="Coils"/>
    </source>
</evidence>
<protein>
    <submittedName>
        <fullName evidence="4">Uncharacterized protein</fullName>
    </submittedName>
</protein>
<keyword evidence="1" id="KW-0175">Coiled coil</keyword>
<evidence type="ECO:0000256" key="2">
    <source>
        <dbReference type="SAM" id="MobiDB-lite"/>
    </source>
</evidence>
<sequence length="555" mass="61954">MSDAPRSQQLLRQVARRLRIRSLARAAYWSLLAASGLYVVLLLTSRLAGVWIEWVNWQTFLAVPVLAIIAAAIWHRRPQVADAARAVDQATGTKDLYLTLALLKTSAGEYQPLVVRDAEQRAAKIDAARVAPFGWQRRYWHAVWLPAAVILGLLFLPQFDPFGKVAQASLVSERQQRLLESREETRLRVAELKKQTEELETADATDEALDKLQLALNKMQPAQKQANLESLMDEQKHLGQMWKKLAGDQLKNLLKSAPQAEQMFGAESQEQLQKWTKDLQQGSTESLKKELDELKEELEKLAKTDDPVARQQMQQKMKEKLQQLEKFARENVERKELAEALKRVAKQLDLSRQGDLSKDALKAAMESLELSEMELDQLAQAAADLKDLEDALKTLQLAKRLNDKDQLDGQLTQGMKDLAEYEQFYKEMLAKLGGQCQGEGKCEGCAQCQGKGQGNGNGLGGQGIGKGGRAPEDPESQKDFQTELSKSAVKAGKVLMSMKAQGLGEKGTASQDYRNLVQQVQQGVSEALVQEQIPPGYYDGIKNYFDALDKPDGKK</sequence>
<feature type="compositionally biased region" description="Gly residues" evidence="2">
    <location>
        <begin position="459"/>
        <end position="468"/>
    </location>
</feature>
<gene>
    <name evidence="4" type="ORF">ENQ76_10155</name>
</gene>
<keyword evidence="3" id="KW-0812">Transmembrane</keyword>
<feature type="transmembrane region" description="Helical" evidence="3">
    <location>
        <begin position="54"/>
        <end position="75"/>
    </location>
</feature>